<gene>
    <name evidence="9" type="ORF">BDY21DRAFT_353633</name>
</gene>
<evidence type="ECO:0000256" key="6">
    <source>
        <dbReference type="ARBA" id="ARBA00023136"/>
    </source>
</evidence>
<accession>A0A6A6NR75</accession>
<evidence type="ECO:0000256" key="5">
    <source>
        <dbReference type="ARBA" id="ARBA00023128"/>
    </source>
</evidence>
<name>A0A6A6NR75_9PEZI</name>
<keyword evidence="7" id="KW-0812">Transmembrane</keyword>
<dbReference type="GO" id="GO:0007005">
    <property type="term" value="P:mitochondrion organization"/>
    <property type="evidence" value="ECO:0007669"/>
    <property type="project" value="TreeGrafter"/>
</dbReference>
<keyword evidence="5" id="KW-0496">Mitochondrion</keyword>
<evidence type="ECO:0000256" key="3">
    <source>
        <dbReference type="ARBA" id="ARBA00022787"/>
    </source>
</evidence>
<protein>
    <submittedName>
        <fullName evidence="9">Tom37 C-terminal domain-containing protein</fullName>
    </submittedName>
</protein>
<comment type="subcellular location">
    <subcellularLocation>
        <location evidence="1">Mitochondrion outer membrane</location>
    </subcellularLocation>
</comment>
<proteinExistence type="predicted"/>
<evidence type="ECO:0000313" key="9">
    <source>
        <dbReference type="EMBL" id="KAF2454320.1"/>
    </source>
</evidence>
<dbReference type="Pfam" id="PF10568">
    <property type="entry name" value="Tom37"/>
    <property type="match status" value="1"/>
</dbReference>
<keyword evidence="7" id="KW-1133">Transmembrane helix</keyword>
<dbReference type="PANTHER" id="PTHR12289">
    <property type="entry name" value="METAXIN RELATED"/>
    <property type="match status" value="1"/>
</dbReference>
<feature type="transmembrane region" description="Helical" evidence="7">
    <location>
        <begin position="408"/>
        <end position="428"/>
    </location>
</feature>
<dbReference type="AlphaFoldDB" id="A0A6A6NR75"/>
<evidence type="ECO:0000256" key="2">
    <source>
        <dbReference type="ARBA" id="ARBA00022448"/>
    </source>
</evidence>
<dbReference type="GO" id="GO:0001401">
    <property type="term" value="C:SAM complex"/>
    <property type="evidence" value="ECO:0007669"/>
    <property type="project" value="InterPro"/>
</dbReference>
<reference evidence="9" key="1">
    <citation type="journal article" date="2020" name="Stud. Mycol.">
        <title>101 Dothideomycetes genomes: a test case for predicting lifestyles and emergence of pathogens.</title>
        <authorList>
            <person name="Haridas S."/>
            <person name="Albert R."/>
            <person name="Binder M."/>
            <person name="Bloem J."/>
            <person name="Labutti K."/>
            <person name="Salamov A."/>
            <person name="Andreopoulos B."/>
            <person name="Baker S."/>
            <person name="Barry K."/>
            <person name="Bills G."/>
            <person name="Bluhm B."/>
            <person name="Cannon C."/>
            <person name="Castanera R."/>
            <person name="Culley D."/>
            <person name="Daum C."/>
            <person name="Ezra D."/>
            <person name="Gonzalez J."/>
            <person name="Henrissat B."/>
            <person name="Kuo A."/>
            <person name="Liang C."/>
            <person name="Lipzen A."/>
            <person name="Lutzoni F."/>
            <person name="Magnuson J."/>
            <person name="Mondo S."/>
            <person name="Nolan M."/>
            <person name="Ohm R."/>
            <person name="Pangilinan J."/>
            <person name="Park H.-J."/>
            <person name="Ramirez L."/>
            <person name="Alfaro M."/>
            <person name="Sun H."/>
            <person name="Tritt A."/>
            <person name="Yoshinaga Y."/>
            <person name="Zwiers L.-H."/>
            <person name="Turgeon B."/>
            <person name="Goodwin S."/>
            <person name="Spatafora J."/>
            <person name="Crous P."/>
            <person name="Grigoriev I."/>
        </authorList>
    </citation>
    <scope>NUCLEOTIDE SEQUENCE</scope>
    <source>
        <strain evidence="9">ATCC 16933</strain>
    </source>
</reference>
<evidence type="ECO:0000256" key="1">
    <source>
        <dbReference type="ARBA" id="ARBA00004294"/>
    </source>
</evidence>
<keyword evidence="6 7" id="KW-0472">Membrane</keyword>
<keyword evidence="10" id="KW-1185">Reference proteome</keyword>
<dbReference type="GO" id="GO:0015031">
    <property type="term" value="P:protein transport"/>
    <property type="evidence" value="ECO:0007669"/>
    <property type="project" value="UniProtKB-KW"/>
</dbReference>
<organism evidence="9 10">
    <name type="scientific">Lineolata rhizophorae</name>
    <dbReference type="NCBI Taxonomy" id="578093"/>
    <lineage>
        <taxon>Eukaryota</taxon>
        <taxon>Fungi</taxon>
        <taxon>Dikarya</taxon>
        <taxon>Ascomycota</taxon>
        <taxon>Pezizomycotina</taxon>
        <taxon>Dothideomycetes</taxon>
        <taxon>Dothideomycetes incertae sedis</taxon>
        <taxon>Lineolatales</taxon>
        <taxon>Lineolataceae</taxon>
        <taxon>Lineolata</taxon>
    </lineage>
</organism>
<dbReference type="InterPro" id="IPR050931">
    <property type="entry name" value="Mito_Protein_Transport_Metaxin"/>
</dbReference>
<evidence type="ECO:0000256" key="7">
    <source>
        <dbReference type="SAM" id="Phobius"/>
    </source>
</evidence>
<keyword evidence="4" id="KW-0653">Protein transport</keyword>
<feature type="domain" description="Mitochondrial outer membrane transport complex Sam37/metaxin N-terminal" evidence="8">
    <location>
        <begin position="20"/>
        <end position="150"/>
    </location>
</feature>
<evidence type="ECO:0000259" key="8">
    <source>
        <dbReference type="Pfam" id="PF10568"/>
    </source>
</evidence>
<sequence length="473" mass="51823">MLELHIWGPAFGLPSFDPECIAAVAYCRRALPAGSWILIANHDPYPSPSKDFPAIHDTESNTWAGGYGAILRHLRSRQAQATGAIDLDADLSSKQRADRAAYTTHVRSRALPLIDLALYTSYQNYSQATSAAFTALLPWHANYTIPPQRRAAARRRTAHLSLSGWDIDEEEEQEMERRHRDAGAAGKEYNAALEKATATGQRPSLLPLGRNRGILAALRRPEHAVQFKLDVLVTDFVEALDELLAAEGKDYLLSEPGAGSYGKELPSSLDCIALGYFSLLLFPDFPQPVVGDIVRSRYPRVSSYAVRLRGELLGKGRLSVDDVLALNELPQDLNTIEGFRAERRMHLPWSPLPGRSMGVVLRNISLEFLACFPTILSSITPAPIIRSTTSDSSAMIVRLPPPAAARSINYLVASGVGTMLLMGGAVIYGMKYRDRGPRDLIFFAQRPSGFARFGEAGAMLAALGRQMGPDLRV</sequence>
<dbReference type="PANTHER" id="PTHR12289:SF41">
    <property type="entry name" value="FAILED AXON CONNECTIONS-RELATED"/>
    <property type="match status" value="1"/>
</dbReference>
<evidence type="ECO:0000256" key="4">
    <source>
        <dbReference type="ARBA" id="ARBA00022927"/>
    </source>
</evidence>
<evidence type="ECO:0000313" key="10">
    <source>
        <dbReference type="Proteomes" id="UP000799766"/>
    </source>
</evidence>
<keyword evidence="2" id="KW-0813">Transport</keyword>
<dbReference type="InterPro" id="IPR019564">
    <property type="entry name" value="Sam37/metaxin_N"/>
</dbReference>
<dbReference type="OrthoDB" id="5835136at2759"/>
<keyword evidence="3" id="KW-1000">Mitochondrion outer membrane</keyword>
<dbReference type="Proteomes" id="UP000799766">
    <property type="component" value="Unassembled WGS sequence"/>
</dbReference>
<dbReference type="EMBL" id="MU001692">
    <property type="protein sequence ID" value="KAF2454320.1"/>
    <property type="molecule type" value="Genomic_DNA"/>
</dbReference>